<dbReference type="RefSeq" id="XP_007684167.1">
    <property type="nucleotide sequence ID" value="XM_007685977.1"/>
</dbReference>
<proteinExistence type="predicted"/>
<dbReference type="KEGG" id="bor:COCMIDRAFT_23053"/>
<name>W6ZH89_COCMI</name>
<keyword evidence="2" id="KW-1185">Reference proteome</keyword>
<dbReference type="AlphaFoldDB" id="W6ZH89"/>
<dbReference type="GeneID" id="19120368"/>
<gene>
    <name evidence="1" type="ORF">COCMIDRAFT_23053</name>
</gene>
<organism evidence="1 2">
    <name type="scientific">Bipolaris oryzae ATCC 44560</name>
    <dbReference type="NCBI Taxonomy" id="930090"/>
    <lineage>
        <taxon>Eukaryota</taxon>
        <taxon>Fungi</taxon>
        <taxon>Dikarya</taxon>
        <taxon>Ascomycota</taxon>
        <taxon>Pezizomycotina</taxon>
        <taxon>Dothideomycetes</taxon>
        <taxon>Pleosporomycetidae</taxon>
        <taxon>Pleosporales</taxon>
        <taxon>Pleosporineae</taxon>
        <taxon>Pleosporaceae</taxon>
        <taxon>Bipolaris</taxon>
    </lineage>
</organism>
<sequence length="131" mass="14428">MVEKGRVAFPKIGYGASSVGVLGTVGKPLYHEADYPEHPRPYHWRDMQVSMVGVKAADAMEKKVYLHTRVPFFVYQKYSDVQGTASLGGRADMMTFLVTVQPCAAIMAQDAQVSPRDAPLAPMPWSSYCNA</sequence>
<dbReference type="HOGENOM" id="CLU_1927224_0_0_1"/>
<protein>
    <submittedName>
        <fullName evidence="1">Uncharacterized protein</fullName>
    </submittedName>
</protein>
<evidence type="ECO:0000313" key="1">
    <source>
        <dbReference type="EMBL" id="EUC49268.1"/>
    </source>
</evidence>
<reference evidence="1 2" key="1">
    <citation type="journal article" date="2013" name="PLoS Genet.">
        <title>Comparative genome structure, secondary metabolite, and effector coding capacity across Cochliobolus pathogens.</title>
        <authorList>
            <person name="Condon B.J."/>
            <person name="Leng Y."/>
            <person name="Wu D."/>
            <person name="Bushley K.E."/>
            <person name="Ohm R.A."/>
            <person name="Otillar R."/>
            <person name="Martin J."/>
            <person name="Schackwitz W."/>
            <person name="Grimwood J."/>
            <person name="MohdZainudin N."/>
            <person name="Xue C."/>
            <person name="Wang R."/>
            <person name="Manning V.A."/>
            <person name="Dhillon B."/>
            <person name="Tu Z.J."/>
            <person name="Steffenson B.J."/>
            <person name="Salamov A."/>
            <person name="Sun H."/>
            <person name="Lowry S."/>
            <person name="LaButti K."/>
            <person name="Han J."/>
            <person name="Copeland A."/>
            <person name="Lindquist E."/>
            <person name="Barry K."/>
            <person name="Schmutz J."/>
            <person name="Baker S.E."/>
            <person name="Ciuffetti L.M."/>
            <person name="Grigoriev I.V."/>
            <person name="Zhong S."/>
            <person name="Turgeon B.G."/>
        </authorList>
    </citation>
    <scope>NUCLEOTIDE SEQUENCE [LARGE SCALE GENOMIC DNA]</scope>
    <source>
        <strain evidence="1 2">ATCC 44560</strain>
    </source>
</reference>
<dbReference type="EMBL" id="KI963933">
    <property type="protein sequence ID" value="EUC49268.1"/>
    <property type="molecule type" value="Genomic_DNA"/>
</dbReference>
<dbReference type="Proteomes" id="UP000054032">
    <property type="component" value="Unassembled WGS sequence"/>
</dbReference>
<evidence type="ECO:0000313" key="2">
    <source>
        <dbReference type="Proteomes" id="UP000054032"/>
    </source>
</evidence>
<accession>W6ZH89</accession>